<comment type="caution">
    <text evidence="2">The sequence shown here is derived from an EMBL/GenBank/DDBJ whole genome shotgun (WGS) entry which is preliminary data.</text>
</comment>
<keyword evidence="1" id="KW-0472">Membrane</keyword>
<feature type="transmembrane region" description="Helical" evidence="1">
    <location>
        <begin position="48"/>
        <end position="68"/>
    </location>
</feature>
<reference evidence="2" key="1">
    <citation type="submission" date="2021-03" db="EMBL/GenBank/DDBJ databases">
        <title>Microbacterium sp. nov., a novel actinobacterium isolated from cow dung.</title>
        <authorList>
            <person name="Zhang L."/>
        </authorList>
    </citation>
    <scope>NUCLEOTIDE SEQUENCE</scope>
    <source>
        <strain evidence="2">NEAU-LLB</strain>
    </source>
</reference>
<evidence type="ECO:0000313" key="2">
    <source>
        <dbReference type="EMBL" id="MBO3663898.1"/>
    </source>
</evidence>
<keyword evidence="1" id="KW-0812">Transmembrane</keyword>
<proteinExistence type="predicted"/>
<dbReference type="RefSeq" id="WP_208503485.1">
    <property type="nucleotide sequence ID" value="NZ_JAGFOA010000004.1"/>
</dbReference>
<keyword evidence="3" id="KW-1185">Reference proteome</keyword>
<name>A0A939TN61_9MICO</name>
<dbReference type="AlphaFoldDB" id="A0A939TN61"/>
<sequence>MVPFITAIAAGALPLCSVLLGAWFVGLSEVPKDSPEQKPTRIDAGTPARLLVVIVGASLMLVGEPVIAPLLLQYLLLIAAPLLLGAAGRVGLGRYLAARG</sequence>
<accession>A0A939TN61</accession>
<dbReference type="EMBL" id="JAGFOA010000004">
    <property type="protein sequence ID" value="MBO3663898.1"/>
    <property type="molecule type" value="Genomic_DNA"/>
</dbReference>
<feature type="transmembrane region" description="Helical" evidence="1">
    <location>
        <begin position="6"/>
        <end position="27"/>
    </location>
</feature>
<evidence type="ECO:0000256" key="1">
    <source>
        <dbReference type="SAM" id="Phobius"/>
    </source>
</evidence>
<organism evidence="2 3">
    <name type="scientific">Microbacterium stercoris</name>
    <dbReference type="NCBI Taxonomy" id="2820289"/>
    <lineage>
        <taxon>Bacteria</taxon>
        <taxon>Bacillati</taxon>
        <taxon>Actinomycetota</taxon>
        <taxon>Actinomycetes</taxon>
        <taxon>Micrococcales</taxon>
        <taxon>Microbacteriaceae</taxon>
        <taxon>Microbacterium</taxon>
    </lineage>
</organism>
<feature type="transmembrane region" description="Helical" evidence="1">
    <location>
        <begin position="74"/>
        <end position="92"/>
    </location>
</feature>
<gene>
    <name evidence="2" type="ORF">J5V96_10280</name>
</gene>
<protein>
    <submittedName>
        <fullName evidence="2">Uncharacterized protein</fullName>
    </submittedName>
</protein>
<evidence type="ECO:0000313" key="3">
    <source>
        <dbReference type="Proteomes" id="UP000680132"/>
    </source>
</evidence>
<keyword evidence="1" id="KW-1133">Transmembrane helix</keyword>
<dbReference type="Proteomes" id="UP000680132">
    <property type="component" value="Unassembled WGS sequence"/>
</dbReference>